<dbReference type="InterPro" id="IPR017055">
    <property type="entry name" value="Sig_transdc_His_kinase_DctB"/>
</dbReference>
<evidence type="ECO:0000256" key="14">
    <source>
        <dbReference type="ARBA" id="ARBA00023136"/>
    </source>
</evidence>
<keyword evidence="7" id="KW-0808">Transferase</keyword>
<evidence type="ECO:0000313" key="20">
    <source>
        <dbReference type="EMBL" id="SDG83178.1"/>
    </source>
</evidence>
<dbReference type="CDD" id="cd00082">
    <property type="entry name" value="HisKA"/>
    <property type="match status" value="1"/>
</dbReference>
<dbReference type="PANTHER" id="PTHR43065:SF46">
    <property type="entry name" value="C4-DICARBOXYLATE TRANSPORT SENSOR PROTEIN DCTB"/>
    <property type="match status" value="1"/>
</dbReference>
<evidence type="ECO:0000256" key="3">
    <source>
        <dbReference type="ARBA" id="ARBA00012438"/>
    </source>
</evidence>
<dbReference type="GO" id="GO:0005886">
    <property type="term" value="C:plasma membrane"/>
    <property type="evidence" value="ECO:0007669"/>
    <property type="project" value="UniProtKB-SubCell"/>
</dbReference>
<evidence type="ECO:0000256" key="6">
    <source>
        <dbReference type="ARBA" id="ARBA00022553"/>
    </source>
</evidence>
<evidence type="ECO:0000256" key="9">
    <source>
        <dbReference type="ARBA" id="ARBA00022741"/>
    </source>
</evidence>
<dbReference type="InterPro" id="IPR003661">
    <property type="entry name" value="HisK_dim/P_dom"/>
</dbReference>
<sequence length="629" mass="69531">MTNALSIGALRRGPLRNRWGLVMLGMLALLGIVGLWGNHYAHRFYFDEAEARGINTLRLSVAVLRGHMARYESLPSVIAGFDEIQDMMADPRNETMVDEVNRYLKEINTQFASSDIYVMDPQGTTIAASNYDTETPFVGENFQYRPYFFEAIDGGEGRFFALGTTSLKRGYYFGAPVTVGGETLGVVAVKIDIDSIEETWRGAGDLNIIVTDPEGIIFMTSQPEWLYHSVLPLTSERLARTAETRRYADAQLAELALTESRTDAHHLYRIAGPGAESEYLVVSEDMTEADWTVSVLLDTASSRRDALTTLAIALLVIAMISLGVAAIFQRRARLRERFEMQRDAKELLERRVNERTAELASVNRRLEEEVTERRATEQMLRKTQSDLVQAGKLAALGQMSAALSHEFNQPLAAARNYAENALVLIERDRVDDAKTNVSRISGLIDRMSAISRHLRNFARKPNQKLTSVPLDQVLDDTLEIINWRLKSADIQLTVDLGNAPLSVVGGPIRLQQVLVNILSNAIDAVESTVDRRIAVTARRNGDVVTITIRDHGPGITPGLGDRIFDPFFSTKGVGKGLGLGLSISYNIIKDFGGELRVENHPEGGAIFTIELTTASTTDGTTSRILEATP</sequence>
<keyword evidence="21" id="KW-1185">Reference proteome</keyword>
<dbReference type="PRINTS" id="PR00344">
    <property type="entry name" value="BCTRLSENSOR"/>
</dbReference>
<dbReference type="Gene3D" id="1.10.287.130">
    <property type="match status" value="1"/>
</dbReference>
<dbReference type="PIRSF" id="PIRSF036431">
    <property type="entry name" value="STHK_DctB"/>
    <property type="match status" value="1"/>
</dbReference>
<dbReference type="InterPro" id="IPR036890">
    <property type="entry name" value="HATPase_C_sf"/>
</dbReference>
<dbReference type="Pfam" id="PF02518">
    <property type="entry name" value="HATPase_c"/>
    <property type="match status" value="1"/>
</dbReference>
<evidence type="ECO:0000256" key="8">
    <source>
        <dbReference type="ARBA" id="ARBA00022692"/>
    </source>
</evidence>
<dbReference type="SUPFAM" id="SSF103190">
    <property type="entry name" value="Sensory domain-like"/>
    <property type="match status" value="1"/>
</dbReference>
<comment type="catalytic activity">
    <reaction evidence="1">
        <text>ATP + protein L-histidine = ADP + protein N-phospho-L-histidine.</text>
        <dbReference type="EC" id="2.7.13.3"/>
    </reaction>
</comment>
<accession>A0A1G7XFZ3</accession>
<evidence type="ECO:0000259" key="19">
    <source>
        <dbReference type="PROSITE" id="PS50109"/>
    </source>
</evidence>
<keyword evidence="8 18" id="KW-0812">Transmembrane</keyword>
<evidence type="ECO:0000256" key="2">
    <source>
        <dbReference type="ARBA" id="ARBA00004429"/>
    </source>
</evidence>
<evidence type="ECO:0000256" key="10">
    <source>
        <dbReference type="ARBA" id="ARBA00022777"/>
    </source>
</evidence>
<protein>
    <recommendedName>
        <fullName evidence="16">C4-dicarboxylate transport sensor protein DctB</fullName>
        <ecNumber evidence="3">2.7.13.3</ecNumber>
    </recommendedName>
</protein>
<evidence type="ECO:0000256" key="16">
    <source>
        <dbReference type="ARBA" id="ARBA00073143"/>
    </source>
</evidence>
<dbReference type="EMBL" id="FNCS01000009">
    <property type="protein sequence ID" value="SDG83178.1"/>
    <property type="molecule type" value="Genomic_DNA"/>
</dbReference>
<organism evidence="20 21">
    <name type="scientific">Pelagibacterium luteolum</name>
    <dbReference type="NCBI Taxonomy" id="440168"/>
    <lineage>
        <taxon>Bacteria</taxon>
        <taxon>Pseudomonadati</taxon>
        <taxon>Pseudomonadota</taxon>
        <taxon>Alphaproteobacteria</taxon>
        <taxon>Hyphomicrobiales</taxon>
        <taxon>Devosiaceae</taxon>
        <taxon>Pelagibacterium</taxon>
    </lineage>
</organism>
<dbReference type="SUPFAM" id="SSF47384">
    <property type="entry name" value="Homodimeric domain of signal transducing histidine kinase"/>
    <property type="match status" value="1"/>
</dbReference>
<keyword evidence="17" id="KW-0175">Coiled coil</keyword>
<dbReference type="InterPro" id="IPR005467">
    <property type="entry name" value="His_kinase_dom"/>
</dbReference>
<evidence type="ECO:0000256" key="12">
    <source>
        <dbReference type="ARBA" id="ARBA00022989"/>
    </source>
</evidence>
<keyword evidence="5" id="KW-0997">Cell inner membrane</keyword>
<evidence type="ECO:0000256" key="4">
    <source>
        <dbReference type="ARBA" id="ARBA00022475"/>
    </source>
</evidence>
<dbReference type="SMART" id="SM00388">
    <property type="entry name" value="HisKA"/>
    <property type="match status" value="1"/>
</dbReference>
<dbReference type="Gene3D" id="3.30.450.20">
    <property type="entry name" value="PAS domain"/>
    <property type="match status" value="2"/>
</dbReference>
<dbReference type="Gene3D" id="3.30.565.10">
    <property type="entry name" value="Histidine kinase-like ATPase, C-terminal domain"/>
    <property type="match status" value="1"/>
</dbReference>
<gene>
    <name evidence="20" type="ORF">SAMN04487974_10992</name>
</gene>
<dbReference type="GO" id="GO:0000155">
    <property type="term" value="F:phosphorelay sensor kinase activity"/>
    <property type="evidence" value="ECO:0007669"/>
    <property type="project" value="InterPro"/>
</dbReference>
<evidence type="ECO:0000256" key="11">
    <source>
        <dbReference type="ARBA" id="ARBA00022840"/>
    </source>
</evidence>
<evidence type="ECO:0000256" key="5">
    <source>
        <dbReference type="ARBA" id="ARBA00022519"/>
    </source>
</evidence>
<dbReference type="OrthoDB" id="7568856at2"/>
<keyword evidence="11" id="KW-0067">ATP-binding</keyword>
<feature type="coiled-coil region" evidence="17">
    <location>
        <begin position="331"/>
        <end position="365"/>
    </location>
</feature>
<keyword evidence="10 20" id="KW-0418">Kinase</keyword>
<evidence type="ECO:0000256" key="17">
    <source>
        <dbReference type="SAM" id="Coils"/>
    </source>
</evidence>
<feature type="transmembrane region" description="Helical" evidence="18">
    <location>
        <begin position="19"/>
        <end position="37"/>
    </location>
</feature>
<proteinExistence type="predicted"/>
<dbReference type="InterPro" id="IPR004358">
    <property type="entry name" value="Sig_transdc_His_kin-like_C"/>
</dbReference>
<keyword evidence="14 18" id="KW-0472">Membrane</keyword>
<comment type="subcellular location">
    <subcellularLocation>
        <location evidence="2">Cell inner membrane</location>
        <topology evidence="2">Multi-pass membrane protein</topology>
    </subcellularLocation>
</comment>
<feature type="transmembrane region" description="Helical" evidence="18">
    <location>
        <begin position="306"/>
        <end position="328"/>
    </location>
</feature>
<dbReference type="RefSeq" id="WP_090597367.1">
    <property type="nucleotide sequence ID" value="NZ_FNCS01000009.1"/>
</dbReference>
<evidence type="ECO:0000256" key="18">
    <source>
        <dbReference type="SAM" id="Phobius"/>
    </source>
</evidence>
<evidence type="ECO:0000256" key="13">
    <source>
        <dbReference type="ARBA" id="ARBA00023012"/>
    </source>
</evidence>
<dbReference type="Gene3D" id="6.10.250.3020">
    <property type="match status" value="1"/>
</dbReference>
<evidence type="ECO:0000256" key="1">
    <source>
        <dbReference type="ARBA" id="ARBA00000085"/>
    </source>
</evidence>
<dbReference type="SUPFAM" id="SSF55874">
    <property type="entry name" value="ATPase domain of HSP90 chaperone/DNA topoisomerase II/histidine kinase"/>
    <property type="match status" value="1"/>
</dbReference>
<keyword evidence="4" id="KW-1003">Cell membrane</keyword>
<dbReference type="Proteomes" id="UP000199495">
    <property type="component" value="Unassembled WGS sequence"/>
</dbReference>
<dbReference type="FunFam" id="1.10.287.130:FF:000049">
    <property type="entry name" value="C4-dicarboxylate transport sensor protein DctB"/>
    <property type="match status" value="1"/>
</dbReference>
<dbReference type="GO" id="GO:0005524">
    <property type="term" value="F:ATP binding"/>
    <property type="evidence" value="ECO:0007669"/>
    <property type="project" value="UniProtKB-KW"/>
</dbReference>
<keyword evidence="12 18" id="KW-1133">Transmembrane helix</keyword>
<evidence type="ECO:0000256" key="7">
    <source>
        <dbReference type="ARBA" id="ARBA00022679"/>
    </source>
</evidence>
<evidence type="ECO:0000313" key="21">
    <source>
        <dbReference type="Proteomes" id="UP000199495"/>
    </source>
</evidence>
<dbReference type="EC" id="2.7.13.3" evidence="3"/>
<dbReference type="STRING" id="440168.SAMN04487974_10992"/>
<dbReference type="PANTHER" id="PTHR43065">
    <property type="entry name" value="SENSOR HISTIDINE KINASE"/>
    <property type="match status" value="1"/>
</dbReference>
<dbReference type="InterPro" id="IPR029151">
    <property type="entry name" value="Sensor-like_sf"/>
</dbReference>
<dbReference type="InterPro" id="IPR036097">
    <property type="entry name" value="HisK_dim/P_sf"/>
</dbReference>
<keyword evidence="9" id="KW-0547">Nucleotide-binding</keyword>
<comment type="function">
    <text evidence="15">Member of the two-component regulatory system DctB/DctD involved in the transport of C4-dicarboxylates. DctB functions as a membrane-associated protein kinase that phosphorylates DctD in response to environmental signals.</text>
</comment>
<keyword evidence="6" id="KW-0597">Phosphoprotein</keyword>
<reference evidence="20 21" key="1">
    <citation type="submission" date="2016-10" db="EMBL/GenBank/DDBJ databases">
        <authorList>
            <person name="de Groot N.N."/>
        </authorList>
    </citation>
    <scope>NUCLEOTIDE SEQUENCE [LARGE SCALE GENOMIC DNA]</scope>
    <source>
        <strain evidence="20 21">CGMCC 1.10267</strain>
    </source>
</reference>
<feature type="domain" description="Histidine kinase" evidence="19">
    <location>
        <begin position="402"/>
        <end position="615"/>
    </location>
</feature>
<dbReference type="SMART" id="SM00387">
    <property type="entry name" value="HATPase_c"/>
    <property type="match status" value="1"/>
</dbReference>
<dbReference type="PROSITE" id="PS50109">
    <property type="entry name" value="HIS_KIN"/>
    <property type="match status" value="1"/>
</dbReference>
<evidence type="ECO:0000256" key="15">
    <source>
        <dbReference type="ARBA" id="ARBA00059004"/>
    </source>
</evidence>
<dbReference type="AlphaFoldDB" id="A0A1G7XFZ3"/>
<dbReference type="Pfam" id="PF00512">
    <property type="entry name" value="HisKA"/>
    <property type="match status" value="1"/>
</dbReference>
<name>A0A1G7XFZ3_9HYPH</name>
<keyword evidence="13" id="KW-0902">Two-component regulatory system</keyword>
<dbReference type="InterPro" id="IPR003594">
    <property type="entry name" value="HATPase_dom"/>
</dbReference>